<dbReference type="GO" id="GO:0008380">
    <property type="term" value="P:RNA splicing"/>
    <property type="evidence" value="ECO:0007669"/>
    <property type="project" value="UniProtKB-KW"/>
</dbReference>
<dbReference type="SUPFAM" id="SSF52540">
    <property type="entry name" value="P-loop containing nucleoside triphosphate hydrolases"/>
    <property type="match status" value="1"/>
</dbReference>
<evidence type="ECO:0000256" key="5">
    <source>
        <dbReference type="ARBA" id="ARBA00023187"/>
    </source>
</evidence>
<evidence type="ECO:0000313" key="9">
    <source>
        <dbReference type="Proteomes" id="UP001146793"/>
    </source>
</evidence>
<keyword evidence="5" id="KW-0508">mRNA splicing</keyword>
<proteinExistence type="predicted"/>
<evidence type="ECO:0000256" key="4">
    <source>
        <dbReference type="ARBA" id="ARBA00022806"/>
    </source>
</evidence>
<dbReference type="GO" id="GO:0005681">
    <property type="term" value="C:spliceosomal complex"/>
    <property type="evidence" value="ECO:0007669"/>
    <property type="project" value="TreeGrafter"/>
</dbReference>
<keyword evidence="3" id="KW-0378">Hydrolase</keyword>
<keyword evidence="4 8" id="KW-0547">Nucleotide-binding</keyword>
<dbReference type="GO" id="GO:0003724">
    <property type="term" value="F:RNA helicase activity"/>
    <property type="evidence" value="ECO:0007669"/>
    <property type="project" value="UniProtKB-EC"/>
</dbReference>
<dbReference type="SMART" id="SM00490">
    <property type="entry name" value="HELICc"/>
    <property type="match status" value="1"/>
</dbReference>
<dbReference type="PANTHER" id="PTHR18934">
    <property type="entry name" value="ATP-DEPENDENT RNA HELICASE"/>
    <property type="match status" value="1"/>
</dbReference>
<sequence>MDVGLGKEVGYTICFEDKSSQSTIVKYWTDVDIFYLEEPEEDYIEGSIKTCIQIHLSEPNGYILIFLTGQDEIEDCCEKLNSRLSQYSPNEPGNYKIIPLYAALPYSEQRKAFLPSPNDKIIKKKIKIKKDGKGAEGAEGGEGVEEGEEIIETTLYRRKIIIATNVAETSLTIEEIVYVIDPGLSKQKVFTPKKRVYSLLESPTLSFSANQRKGRAGRTRRSKHFRLELEVDHYLGDSDENGELTEQGNQIATFPLDLQLSKMVIMPKHYKCCDEILSITTMLAVLNCCFTTLKKSKLGRSSQDTL</sequence>
<dbReference type="PROSITE" id="PS51194">
    <property type="entry name" value="HELICASE_CTER"/>
    <property type="match status" value="1"/>
</dbReference>
<gene>
    <name evidence="8" type="ORF">M0812_03013</name>
</gene>
<comment type="caution">
    <text evidence="8">The sequence shown here is derived from an EMBL/GenBank/DDBJ whole genome shotgun (WGS) entry which is preliminary data.</text>
</comment>
<evidence type="ECO:0000256" key="6">
    <source>
        <dbReference type="ARBA" id="ARBA00047984"/>
    </source>
</evidence>
<dbReference type="Gene3D" id="1.20.120.1080">
    <property type="match status" value="1"/>
</dbReference>
<dbReference type="PANTHER" id="PTHR18934:SF109">
    <property type="entry name" value="ATP-DEPENDENT RNA HELICASE DHX15 HOMOLOG"/>
    <property type="match status" value="1"/>
</dbReference>
<dbReference type="GO" id="GO:0006397">
    <property type="term" value="P:mRNA processing"/>
    <property type="evidence" value="ECO:0007669"/>
    <property type="project" value="UniProtKB-KW"/>
</dbReference>
<dbReference type="GO" id="GO:0016787">
    <property type="term" value="F:hydrolase activity"/>
    <property type="evidence" value="ECO:0007669"/>
    <property type="project" value="UniProtKB-KW"/>
</dbReference>
<evidence type="ECO:0000313" key="8">
    <source>
        <dbReference type="EMBL" id="KAJ3431335.1"/>
    </source>
</evidence>
<feature type="domain" description="Helicase C-terminal" evidence="7">
    <location>
        <begin position="30"/>
        <end position="259"/>
    </location>
</feature>
<evidence type="ECO:0000256" key="1">
    <source>
        <dbReference type="ARBA" id="ARBA00012552"/>
    </source>
</evidence>
<dbReference type="CDD" id="cd18791">
    <property type="entry name" value="SF2_C_RHA"/>
    <property type="match status" value="1"/>
</dbReference>
<name>A0AAV7YTU3_9EUKA</name>
<dbReference type="EC" id="3.6.4.13" evidence="1"/>
<dbReference type="Pfam" id="PF00271">
    <property type="entry name" value="Helicase_C"/>
    <property type="match status" value="1"/>
</dbReference>
<organism evidence="8 9">
    <name type="scientific">Anaeramoeba flamelloides</name>
    <dbReference type="NCBI Taxonomy" id="1746091"/>
    <lineage>
        <taxon>Eukaryota</taxon>
        <taxon>Metamonada</taxon>
        <taxon>Anaeramoebidae</taxon>
        <taxon>Anaeramoeba</taxon>
    </lineage>
</organism>
<protein>
    <recommendedName>
        <fullName evidence="1">RNA helicase</fullName>
        <ecNumber evidence="1">3.6.4.13</ecNumber>
    </recommendedName>
</protein>
<dbReference type="InterPro" id="IPR001650">
    <property type="entry name" value="Helicase_C-like"/>
</dbReference>
<dbReference type="GO" id="GO:0003723">
    <property type="term" value="F:RNA binding"/>
    <property type="evidence" value="ECO:0007669"/>
    <property type="project" value="TreeGrafter"/>
</dbReference>
<dbReference type="EMBL" id="JANTQA010000048">
    <property type="protein sequence ID" value="KAJ3431335.1"/>
    <property type="molecule type" value="Genomic_DNA"/>
</dbReference>
<evidence type="ECO:0000256" key="3">
    <source>
        <dbReference type="ARBA" id="ARBA00022801"/>
    </source>
</evidence>
<dbReference type="Gene3D" id="3.40.50.300">
    <property type="entry name" value="P-loop containing nucleotide triphosphate hydrolases"/>
    <property type="match status" value="1"/>
</dbReference>
<evidence type="ECO:0000256" key="2">
    <source>
        <dbReference type="ARBA" id="ARBA00022664"/>
    </source>
</evidence>
<dbReference type="Proteomes" id="UP001146793">
    <property type="component" value="Unassembled WGS sequence"/>
</dbReference>
<evidence type="ECO:0000259" key="7">
    <source>
        <dbReference type="PROSITE" id="PS51194"/>
    </source>
</evidence>
<reference evidence="8" key="1">
    <citation type="submission" date="2022-08" db="EMBL/GenBank/DDBJ databases">
        <title>Novel sulphate-reducing endosymbionts in the free-living metamonad Anaeramoeba.</title>
        <authorList>
            <person name="Jerlstrom-Hultqvist J."/>
            <person name="Cepicka I."/>
            <person name="Gallot-Lavallee L."/>
            <person name="Salas-Leiva D."/>
            <person name="Curtis B.A."/>
            <person name="Zahonova K."/>
            <person name="Pipaliya S."/>
            <person name="Dacks J."/>
            <person name="Roger A.J."/>
        </authorList>
    </citation>
    <scope>NUCLEOTIDE SEQUENCE</scope>
    <source>
        <strain evidence="8">Busselton2</strain>
    </source>
</reference>
<dbReference type="InterPro" id="IPR027417">
    <property type="entry name" value="P-loop_NTPase"/>
</dbReference>
<accession>A0AAV7YTU3</accession>
<keyword evidence="4 8" id="KW-0067">ATP-binding</keyword>
<keyword evidence="2" id="KW-0507">mRNA processing</keyword>
<keyword evidence="4 8" id="KW-0347">Helicase</keyword>
<dbReference type="AlphaFoldDB" id="A0AAV7YTU3"/>
<comment type="catalytic activity">
    <reaction evidence="6">
        <text>ATP + H2O = ADP + phosphate + H(+)</text>
        <dbReference type="Rhea" id="RHEA:13065"/>
        <dbReference type="ChEBI" id="CHEBI:15377"/>
        <dbReference type="ChEBI" id="CHEBI:15378"/>
        <dbReference type="ChEBI" id="CHEBI:30616"/>
        <dbReference type="ChEBI" id="CHEBI:43474"/>
        <dbReference type="ChEBI" id="CHEBI:456216"/>
        <dbReference type="EC" id="3.6.4.13"/>
    </reaction>
</comment>